<accession>A0A2P2NSQ5</accession>
<evidence type="ECO:0000313" key="1">
    <source>
        <dbReference type="EMBL" id="MBX45542.1"/>
    </source>
</evidence>
<protein>
    <submittedName>
        <fullName evidence="1">Uncharacterized protein</fullName>
    </submittedName>
</protein>
<sequence length="31" mass="3665">MPSRCMLKIHLTMSILHCTRYIAFTTIKLKL</sequence>
<proteinExistence type="predicted"/>
<dbReference type="EMBL" id="GGEC01065058">
    <property type="protein sequence ID" value="MBX45542.1"/>
    <property type="molecule type" value="Transcribed_RNA"/>
</dbReference>
<name>A0A2P2NSQ5_RHIMU</name>
<organism evidence="1">
    <name type="scientific">Rhizophora mucronata</name>
    <name type="common">Asiatic mangrove</name>
    <dbReference type="NCBI Taxonomy" id="61149"/>
    <lineage>
        <taxon>Eukaryota</taxon>
        <taxon>Viridiplantae</taxon>
        <taxon>Streptophyta</taxon>
        <taxon>Embryophyta</taxon>
        <taxon>Tracheophyta</taxon>
        <taxon>Spermatophyta</taxon>
        <taxon>Magnoliopsida</taxon>
        <taxon>eudicotyledons</taxon>
        <taxon>Gunneridae</taxon>
        <taxon>Pentapetalae</taxon>
        <taxon>rosids</taxon>
        <taxon>fabids</taxon>
        <taxon>Malpighiales</taxon>
        <taxon>Rhizophoraceae</taxon>
        <taxon>Rhizophora</taxon>
    </lineage>
</organism>
<dbReference type="AlphaFoldDB" id="A0A2P2NSQ5"/>
<reference evidence="1" key="1">
    <citation type="submission" date="2018-02" db="EMBL/GenBank/DDBJ databases">
        <title>Rhizophora mucronata_Transcriptome.</title>
        <authorList>
            <person name="Meera S.P."/>
            <person name="Sreeshan A."/>
            <person name="Augustine A."/>
        </authorList>
    </citation>
    <scope>NUCLEOTIDE SEQUENCE</scope>
    <source>
        <tissue evidence="1">Leaf</tissue>
    </source>
</reference>